<evidence type="ECO:0000313" key="2">
    <source>
        <dbReference type="EMBL" id="XCD04713.1"/>
    </source>
</evidence>
<sequence>MMINIFTPKDVEEYSSLNKIYIPNDYNNSSYSYFLNDNFITINTNDECRTQYNTTYCTCFSYYYDNNIISDSYECSSSSNSRLIPYESITSDINYNTNIKNQYYSNTIIFLLMLILGIIFALFLTKERSSY</sequence>
<keyword evidence="1" id="KW-1133">Transmembrane helix</keyword>
<accession>A0AAU8AXG7</accession>
<keyword evidence="1" id="KW-0472">Membrane</keyword>
<organism evidence="2">
    <name type="scientific">Dulem virus 71</name>
    <dbReference type="NCBI Taxonomy" id="3145782"/>
    <lineage>
        <taxon>Viruses</taxon>
        <taxon>Monodnaviria</taxon>
        <taxon>Loebvirae</taxon>
        <taxon>Hofneiviricota</taxon>
        <taxon>Faserviricetes</taxon>
        <taxon>Tubulavirales</taxon>
        <taxon>Inoviridae</taxon>
        <taxon>Inovirus</taxon>
    </lineage>
</organism>
<keyword evidence="1" id="KW-0812">Transmembrane</keyword>
<evidence type="ECO:0000256" key="1">
    <source>
        <dbReference type="SAM" id="Phobius"/>
    </source>
</evidence>
<proteinExistence type="predicted"/>
<dbReference type="EMBL" id="PP511497">
    <property type="protein sequence ID" value="XCD04713.1"/>
    <property type="molecule type" value="Genomic_DNA"/>
</dbReference>
<protein>
    <submittedName>
        <fullName evidence="2">Uncharacterized protein</fullName>
    </submittedName>
</protein>
<reference evidence="2" key="1">
    <citation type="submission" date="2024-03" db="EMBL/GenBank/DDBJ databases">
        <title>Diverse circular DNA viruses in blood, oral, and fecal samples of captive lemurs.</title>
        <authorList>
            <person name="Paietta E.N."/>
            <person name="Kraberger S."/>
            <person name="Lund M.C."/>
            <person name="Custer J.M."/>
            <person name="Vargas K.M."/>
            <person name="Ehmke E.E."/>
            <person name="Yoder A.D."/>
            <person name="Varsani A."/>
        </authorList>
    </citation>
    <scope>NUCLEOTIDE SEQUENCE</scope>
    <source>
        <strain evidence="2">Duke_24FF_1038</strain>
    </source>
</reference>
<name>A0AAU8AXG7_9VIRU</name>
<feature type="transmembrane region" description="Helical" evidence="1">
    <location>
        <begin position="103"/>
        <end position="124"/>
    </location>
</feature>